<dbReference type="Proteomes" id="UP000827768">
    <property type="component" value="Segment"/>
</dbReference>
<sequence length="98" mass="10868">MTYDAYEIREKYRSDPQIMERFIGKIATVGVYEEQEDSDGPGDTVLLMSVTGTVQTIAISTEENGGYTEVVVFEGLSDPVSNRSEPDKYYLIISGDVS</sequence>
<accession>A0AAE8Y7D1</accession>
<protein>
    <submittedName>
        <fullName evidence="2">Uncharacterized protein</fullName>
    </submittedName>
</protein>
<dbReference type="RefSeq" id="YP_010755299.1">
    <property type="nucleotide sequence ID" value="NC_073468.1"/>
</dbReference>
<evidence type="ECO:0000313" key="1">
    <source>
        <dbReference type="EMBL" id="UDL15799.1"/>
    </source>
</evidence>
<gene>
    <name evidence="2" type="primary">309</name>
    <name evidence="1" type="synonym">8</name>
    <name evidence="2" type="ORF">SEA_PUMPERNICKEL_309</name>
    <name evidence="1" type="ORF">SEA_PUMPERNICKEL_8</name>
</gene>
<evidence type="ECO:0000313" key="2">
    <source>
        <dbReference type="EMBL" id="UDL16059.1"/>
    </source>
</evidence>
<keyword evidence="3" id="KW-1185">Reference proteome</keyword>
<evidence type="ECO:0000313" key="3">
    <source>
        <dbReference type="Proteomes" id="UP000827768"/>
    </source>
</evidence>
<organism evidence="2 3">
    <name type="scientific">Microbacterium phage Pumpernickel</name>
    <dbReference type="NCBI Taxonomy" id="2885983"/>
    <lineage>
        <taxon>Viruses</taxon>
        <taxon>Duplodnaviria</taxon>
        <taxon>Heunggongvirae</taxon>
        <taxon>Uroviricota</taxon>
        <taxon>Caudoviricetes</taxon>
        <taxon>Pumpernickelvirus</taxon>
        <taxon>Pumpernickelvirus pumpernickel</taxon>
    </lineage>
</organism>
<dbReference type="EMBL" id="OK040790">
    <property type="protein sequence ID" value="UDL16059.1"/>
    <property type="molecule type" value="Genomic_DNA"/>
</dbReference>
<dbReference type="EMBL" id="OK040790">
    <property type="protein sequence ID" value="UDL15799.1"/>
    <property type="molecule type" value="Genomic_DNA"/>
</dbReference>
<proteinExistence type="predicted"/>
<dbReference type="GeneID" id="80019950"/>
<dbReference type="KEGG" id="vg:80019950"/>
<reference evidence="2" key="1">
    <citation type="submission" date="2021-09" db="EMBL/GenBank/DDBJ databases">
        <authorList>
            <person name="Andersen S.H."/>
            <person name="Beall E.A."/>
            <person name="Cappelle B."/>
            <person name="Falteisek K.J."/>
            <person name="Fenske B.A."/>
            <person name="Gansluckner N.W."/>
            <person name="Gilbertson S.M."/>
            <person name="Krings K.J."/>
            <person name="Mobeck M."/>
            <person name="Odeku J.O."/>
            <person name="Poncelet M.E."/>
            <person name="Rohr J.R."/>
            <person name="Rolands L."/>
            <person name="Whipple C.D."/>
            <person name="Whipple E.M."/>
            <person name="Spring A.M."/>
            <person name="Klyczek K."/>
            <person name="Garlena R.A."/>
            <person name="Russell D.A."/>
            <person name="Pope W.H."/>
            <person name="Jacobs-Sera D."/>
            <person name="Hatfull G.F."/>
        </authorList>
    </citation>
    <scope>NUCLEOTIDE SEQUENCE</scope>
</reference>
<name>A0AAE8Y7D1_9CAUD</name>